<dbReference type="CDD" id="cd00118">
    <property type="entry name" value="LysM"/>
    <property type="match status" value="1"/>
</dbReference>
<dbReference type="OrthoDB" id="1716479at2"/>
<protein>
    <submittedName>
        <fullName evidence="2">Peptidoglycan-binding lysin domain-containing protein</fullName>
    </submittedName>
</protein>
<dbReference type="EMBL" id="LGTC01000001">
    <property type="protein sequence ID" value="KNY25756.1"/>
    <property type="molecule type" value="Genomic_DNA"/>
</dbReference>
<feature type="domain" description="LysM" evidence="1">
    <location>
        <begin position="42"/>
        <end position="91"/>
    </location>
</feature>
<evidence type="ECO:0000313" key="3">
    <source>
        <dbReference type="Proteomes" id="UP000036923"/>
    </source>
</evidence>
<evidence type="ECO:0000259" key="1">
    <source>
        <dbReference type="PROSITE" id="PS51782"/>
    </source>
</evidence>
<dbReference type="STRING" id="398512.Bccel_1016"/>
<dbReference type="InterPro" id="IPR018392">
    <property type="entry name" value="LysM"/>
</dbReference>
<organism evidence="2 3">
    <name type="scientific">Pseudobacteroides cellulosolvens ATCC 35603 = DSM 2933</name>
    <dbReference type="NCBI Taxonomy" id="398512"/>
    <lineage>
        <taxon>Bacteria</taxon>
        <taxon>Bacillati</taxon>
        <taxon>Bacillota</taxon>
        <taxon>Clostridia</taxon>
        <taxon>Eubacteriales</taxon>
        <taxon>Oscillospiraceae</taxon>
        <taxon>Pseudobacteroides</taxon>
    </lineage>
</organism>
<gene>
    <name evidence="2" type="ORF">Bccel_1016</name>
</gene>
<comment type="caution">
    <text evidence="2">The sequence shown here is derived from an EMBL/GenBank/DDBJ whole genome shotgun (WGS) entry which is preliminary data.</text>
</comment>
<dbReference type="SUPFAM" id="SSF54106">
    <property type="entry name" value="LysM domain"/>
    <property type="match status" value="1"/>
</dbReference>
<dbReference type="eggNOG" id="COG1388">
    <property type="taxonomic scope" value="Bacteria"/>
</dbReference>
<sequence length="95" mass="11408" precursor="true">MKRKYTLKNKKRFFTLIFLIFGIMITFVFADISYGYKKKEYKMVEIQLGDTLWDIADRYKGDTEIRKFLYEIKKVNRLDTSDIYIGDMLRIPVSG</sequence>
<reference evidence="3" key="1">
    <citation type="submission" date="2015-07" db="EMBL/GenBank/DDBJ databases">
        <title>Near-Complete Genome Sequence of the Cellulolytic Bacterium Bacteroides (Pseudobacteroides) cellulosolvens ATCC 35603.</title>
        <authorList>
            <person name="Dassa B."/>
            <person name="Utturkar S.M."/>
            <person name="Klingeman D.M."/>
            <person name="Hurt R.A."/>
            <person name="Keller M."/>
            <person name="Xu J."/>
            <person name="Reddy Y.H.K."/>
            <person name="Borovok I."/>
            <person name="Grinberg I.R."/>
            <person name="Lamed R."/>
            <person name="Zhivin O."/>
            <person name="Bayer E.A."/>
            <person name="Brown S.D."/>
        </authorList>
    </citation>
    <scope>NUCLEOTIDE SEQUENCE [LARGE SCALE GENOMIC DNA]</scope>
    <source>
        <strain evidence="3">DSM 2933</strain>
    </source>
</reference>
<dbReference type="Proteomes" id="UP000036923">
    <property type="component" value="Unassembled WGS sequence"/>
</dbReference>
<dbReference type="AlphaFoldDB" id="A0A0L6JIT5"/>
<dbReference type="InterPro" id="IPR036779">
    <property type="entry name" value="LysM_dom_sf"/>
</dbReference>
<accession>A0A0L6JIT5</accession>
<keyword evidence="3" id="KW-1185">Reference proteome</keyword>
<evidence type="ECO:0000313" key="2">
    <source>
        <dbReference type="EMBL" id="KNY25756.1"/>
    </source>
</evidence>
<dbReference type="SMART" id="SM00257">
    <property type="entry name" value="LysM"/>
    <property type="match status" value="1"/>
</dbReference>
<dbReference type="Gene3D" id="3.10.350.10">
    <property type="entry name" value="LysM domain"/>
    <property type="match status" value="1"/>
</dbReference>
<dbReference type="Pfam" id="PF01476">
    <property type="entry name" value="LysM"/>
    <property type="match status" value="1"/>
</dbReference>
<dbReference type="RefSeq" id="WP_036940394.1">
    <property type="nucleotide sequence ID" value="NZ_JQKC01000013.1"/>
</dbReference>
<dbReference type="PROSITE" id="PS51782">
    <property type="entry name" value="LYSM"/>
    <property type="match status" value="1"/>
</dbReference>
<name>A0A0L6JIT5_9FIRM</name>
<proteinExistence type="predicted"/>